<feature type="region of interest" description="Disordered" evidence="1">
    <location>
        <begin position="15"/>
        <end position="65"/>
    </location>
</feature>
<evidence type="ECO:0000313" key="2">
    <source>
        <dbReference type="EMBL" id="GGE57020.1"/>
    </source>
</evidence>
<name>A0A8J3E160_9BACL</name>
<evidence type="ECO:0000313" key="3">
    <source>
        <dbReference type="Proteomes" id="UP000628775"/>
    </source>
</evidence>
<reference evidence="2" key="1">
    <citation type="journal article" date="2014" name="Int. J. Syst. Evol. Microbiol.">
        <title>Complete genome sequence of Corynebacterium casei LMG S-19264T (=DSM 44701T), isolated from a smear-ripened cheese.</title>
        <authorList>
            <consortium name="US DOE Joint Genome Institute (JGI-PGF)"/>
            <person name="Walter F."/>
            <person name="Albersmeier A."/>
            <person name="Kalinowski J."/>
            <person name="Ruckert C."/>
        </authorList>
    </citation>
    <scope>NUCLEOTIDE SEQUENCE</scope>
    <source>
        <strain evidence="2">CGMCC 1.15371</strain>
    </source>
</reference>
<gene>
    <name evidence="2" type="ORF">GCM10011391_39880</name>
</gene>
<dbReference type="Proteomes" id="UP000628775">
    <property type="component" value="Unassembled WGS sequence"/>
</dbReference>
<reference evidence="2" key="2">
    <citation type="submission" date="2020-09" db="EMBL/GenBank/DDBJ databases">
        <authorList>
            <person name="Sun Q."/>
            <person name="Zhou Y."/>
        </authorList>
    </citation>
    <scope>NUCLEOTIDE SEQUENCE</scope>
    <source>
        <strain evidence="2">CGMCC 1.15371</strain>
    </source>
</reference>
<proteinExistence type="predicted"/>
<organism evidence="2 3">
    <name type="scientific">Pullulanibacillus camelliae</name>
    <dbReference type="NCBI Taxonomy" id="1707096"/>
    <lineage>
        <taxon>Bacteria</taxon>
        <taxon>Bacillati</taxon>
        <taxon>Bacillota</taxon>
        <taxon>Bacilli</taxon>
        <taxon>Bacillales</taxon>
        <taxon>Sporolactobacillaceae</taxon>
        <taxon>Pullulanibacillus</taxon>
    </lineage>
</organism>
<dbReference type="EMBL" id="BMIR01000041">
    <property type="protein sequence ID" value="GGE57020.1"/>
    <property type="molecule type" value="Genomic_DNA"/>
</dbReference>
<protein>
    <submittedName>
        <fullName evidence="2">Uncharacterized protein</fullName>
    </submittedName>
</protein>
<sequence length="65" mass="7024">MLAVQISIIYPEFKPPNPGVSATKVRGKLANTGSKLTKDRSLLTNPKPKGTNNPRSFQKGNESEA</sequence>
<keyword evidence="3" id="KW-1185">Reference proteome</keyword>
<comment type="caution">
    <text evidence="2">The sequence shown here is derived from an EMBL/GenBank/DDBJ whole genome shotgun (WGS) entry which is preliminary data.</text>
</comment>
<evidence type="ECO:0000256" key="1">
    <source>
        <dbReference type="SAM" id="MobiDB-lite"/>
    </source>
</evidence>
<accession>A0A8J3E160</accession>
<feature type="compositionally biased region" description="Polar residues" evidence="1">
    <location>
        <begin position="50"/>
        <end position="65"/>
    </location>
</feature>
<dbReference type="AlphaFoldDB" id="A0A8J3E160"/>